<dbReference type="Gene3D" id="1.20.120.160">
    <property type="entry name" value="HPT domain"/>
    <property type="match status" value="1"/>
</dbReference>
<dbReference type="SMART" id="SM00387">
    <property type="entry name" value="HATPase_c"/>
    <property type="match status" value="1"/>
</dbReference>
<dbReference type="InterPro" id="IPR036890">
    <property type="entry name" value="HATPase_C_sf"/>
</dbReference>
<feature type="transmembrane region" description="Helical" evidence="1">
    <location>
        <begin position="279"/>
        <end position="299"/>
    </location>
</feature>
<gene>
    <name evidence="3" type="ORF">SAMN06296036_13252</name>
</gene>
<evidence type="ECO:0000256" key="1">
    <source>
        <dbReference type="SAM" id="Phobius"/>
    </source>
</evidence>
<dbReference type="GO" id="GO:0000160">
    <property type="term" value="P:phosphorelay signal transduction system"/>
    <property type="evidence" value="ECO:0007669"/>
    <property type="project" value="InterPro"/>
</dbReference>
<dbReference type="InterPro" id="IPR011623">
    <property type="entry name" value="7TMR_DISM_rcpt_extracell_dom1"/>
</dbReference>
<dbReference type="SUPFAM" id="SSF55874">
    <property type="entry name" value="ATPase domain of HSP90 chaperone/DNA topoisomerase II/histidine kinase"/>
    <property type="match status" value="1"/>
</dbReference>
<dbReference type="Gene3D" id="2.60.40.2380">
    <property type="match status" value="1"/>
</dbReference>
<dbReference type="PANTHER" id="PTHR43395">
    <property type="entry name" value="SENSOR HISTIDINE KINASE CHEA"/>
    <property type="match status" value="1"/>
</dbReference>
<dbReference type="Pfam" id="PF07695">
    <property type="entry name" value="7TMR-DISM_7TM"/>
    <property type="match status" value="1"/>
</dbReference>
<name>A0A1Y6CUN9_9BACT</name>
<keyword evidence="4" id="KW-1185">Reference proteome</keyword>
<organism evidence="3 4">
    <name type="scientific">Pseudobacteriovorax antillogorgiicola</name>
    <dbReference type="NCBI Taxonomy" id="1513793"/>
    <lineage>
        <taxon>Bacteria</taxon>
        <taxon>Pseudomonadati</taxon>
        <taxon>Bdellovibrionota</taxon>
        <taxon>Oligoflexia</taxon>
        <taxon>Oligoflexales</taxon>
        <taxon>Pseudobacteriovoracaceae</taxon>
        <taxon>Pseudobacteriovorax</taxon>
    </lineage>
</organism>
<dbReference type="STRING" id="1513793.SAMN06296036_13252"/>
<dbReference type="PANTHER" id="PTHR43395:SF1">
    <property type="entry name" value="CHEMOTAXIS PROTEIN CHEA"/>
    <property type="match status" value="1"/>
</dbReference>
<dbReference type="OrthoDB" id="5287347at2"/>
<protein>
    <submittedName>
        <fullName evidence="3">Hpt domain-containing protein</fullName>
    </submittedName>
</protein>
<evidence type="ECO:0000313" key="3">
    <source>
        <dbReference type="EMBL" id="SMF78343.1"/>
    </source>
</evidence>
<dbReference type="SUPFAM" id="SSF47226">
    <property type="entry name" value="Histidine-containing phosphotransfer domain, HPT domain"/>
    <property type="match status" value="1"/>
</dbReference>
<dbReference type="AlphaFoldDB" id="A0A1Y6CUN9"/>
<dbReference type="GO" id="GO:0004672">
    <property type="term" value="F:protein kinase activity"/>
    <property type="evidence" value="ECO:0007669"/>
    <property type="project" value="UniProtKB-ARBA"/>
</dbReference>
<evidence type="ECO:0000313" key="4">
    <source>
        <dbReference type="Proteomes" id="UP000192907"/>
    </source>
</evidence>
<feature type="transmembrane region" description="Helical" evidence="1">
    <location>
        <begin position="305"/>
        <end position="324"/>
    </location>
</feature>
<keyword evidence="1" id="KW-0472">Membrane</keyword>
<accession>A0A1Y6CUN9</accession>
<feature type="transmembrane region" description="Helical" evidence="1">
    <location>
        <begin position="184"/>
        <end position="202"/>
    </location>
</feature>
<keyword evidence="1" id="KW-1133">Transmembrane helix</keyword>
<dbReference type="Pfam" id="PF01627">
    <property type="entry name" value="Hpt"/>
    <property type="match status" value="1"/>
</dbReference>
<feature type="transmembrane region" description="Helical" evidence="1">
    <location>
        <begin position="336"/>
        <end position="358"/>
    </location>
</feature>
<dbReference type="InterPro" id="IPR036641">
    <property type="entry name" value="HPT_dom_sf"/>
</dbReference>
<dbReference type="Pfam" id="PF07696">
    <property type="entry name" value="7TMR-DISMED2"/>
    <property type="match status" value="1"/>
</dbReference>
<dbReference type="Pfam" id="PF02518">
    <property type="entry name" value="HATPase_c"/>
    <property type="match status" value="1"/>
</dbReference>
<dbReference type="Proteomes" id="UP000192907">
    <property type="component" value="Unassembled WGS sequence"/>
</dbReference>
<feature type="domain" description="Histidine kinase/HSP90-like ATPase" evidence="2">
    <location>
        <begin position="760"/>
        <end position="900"/>
    </location>
</feature>
<feature type="transmembrane region" description="Helical" evidence="1">
    <location>
        <begin position="209"/>
        <end position="226"/>
    </location>
</feature>
<dbReference type="RefSeq" id="WP_132325366.1">
    <property type="nucleotide sequence ID" value="NZ_FWZT01000032.1"/>
</dbReference>
<dbReference type="Gene3D" id="3.30.565.10">
    <property type="entry name" value="Histidine kinase-like ATPase, C-terminal domain"/>
    <property type="match status" value="1"/>
</dbReference>
<sequence>MKGLAILIWLLWYRPAFGVDAIDFSRIDDQKSVDHALYLADQDGIVTVESLVSSSESAFKDSGGKNLSFGWTKAVYWVKLPVTNTGNESIQKLLEISWPLLDSIKIFIYDGRELVEQFNLGDKLPFNSRLIHATSFVVPIIVPSGSQHDIYLQVSSTSSVQIPMTLWDPIYYYEVASRFIAAQAFYYGAMVVMMGYNFFIFLASRKLAYFIYVCFVASYVILQSSLKGISFQYVWPNNTSLSDYAISFGGSVAVLFVLLFAYVFLRIDQSSFDKLRKVLKFEIGIGLVFITFCAVAPYSLAIKPLAGFTVVAILTALVAGVIQFSNGLKQARYYILAWLALITGTTTFLLKQFGVLPLNFFTEYAMQIGSFLEVLLLSFALADQLNVMREKLQVANRGLEKLVASIQTQVDQKTQEIRTILNTIQQGIFMIMPGENCIHGDYSAHSEVILGARDLSGKDVFEIFLSHTELAEEELDQIRTVLSLTIGEPQLAFEMNSHLLPNEVIYHQRDLTLSLELDWQPVVDDDDDQIEKILVSIRDITDLKRLKDESHKNEQELMIVSEILDVKREKFLSFWRYLSEVLDDLEIFEHRDDITQGDLDHLRRSMHTVKGNARQLCLVHLSHAIHEFEESLNDDVRTVGRNIKPAADRLMAVCTVYRKVACDKLAIIGDDNRTQKIPYQIARIWLLEIDRWGLHESGNLKSLLKDVKQKSLEAAYSTFAEYIRDLAKGTEKLAADLGKVAPSFLINGDAYFLSDEGQRFLDRVMIHLIRNSLDHGIESPQERISRGKVEGGTISVKISPSDRGYEIVYRDDGRGLNIPTLRNICETTPGSLLALCSVIFRPGLTTASTVTLVSGRGVGLDAVKLETESFGGRIEIELDHHDLSKEFVSFQFRLYLPTHLIKENQNLVAA</sequence>
<dbReference type="Gene3D" id="3.30.450.20">
    <property type="entry name" value="PAS domain"/>
    <property type="match status" value="1"/>
</dbReference>
<proteinExistence type="predicted"/>
<dbReference type="InterPro" id="IPR051315">
    <property type="entry name" value="Bact_Chemotaxis_CheA"/>
</dbReference>
<dbReference type="InterPro" id="IPR008207">
    <property type="entry name" value="Sig_transdc_His_kin_Hpt_dom"/>
</dbReference>
<dbReference type="EMBL" id="FWZT01000032">
    <property type="protein sequence ID" value="SMF78343.1"/>
    <property type="molecule type" value="Genomic_DNA"/>
</dbReference>
<reference evidence="4" key="1">
    <citation type="submission" date="2017-04" db="EMBL/GenBank/DDBJ databases">
        <authorList>
            <person name="Varghese N."/>
            <person name="Submissions S."/>
        </authorList>
    </citation>
    <scope>NUCLEOTIDE SEQUENCE [LARGE SCALE GENOMIC DNA]</scope>
    <source>
        <strain evidence="4">RKEM611</strain>
    </source>
</reference>
<dbReference type="InterPro" id="IPR011622">
    <property type="entry name" value="7TMR_DISM_rcpt_extracell_dom2"/>
</dbReference>
<keyword evidence="1" id="KW-0812">Transmembrane</keyword>
<feature type="transmembrane region" description="Helical" evidence="1">
    <location>
        <begin position="246"/>
        <end position="267"/>
    </location>
</feature>
<dbReference type="InterPro" id="IPR003594">
    <property type="entry name" value="HATPase_dom"/>
</dbReference>
<evidence type="ECO:0000259" key="2">
    <source>
        <dbReference type="SMART" id="SM00387"/>
    </source>
</evidence>